<sequence>MATLQTAPPGPLQSDPTLADPPPTMASPNWWGADSIRFRATDASGRSVFVKTHTTPARSYIDIPSAIRATRAAGEAGLGPVLFGVDRDSGQLALEDLTDSHKTATLADFRDPGSRADFFRTRSLFRAVDDPGLRQATVFDDVRALHDRIASLDTVLPGDIGWMHERIVEIGDRVSALGFDAVPVHGDANCSNVALGSGGQPTLLLDFDWAALADPLQDVGSVLLEFSYSEYDGRELFEEAWGAFDNGLYARARLYSVAEAYRSALVGVLADSLDPGTQEYSKFSDWMFLRARAALTARTTDDHMRMAR</sequence>
<protein>
    <recommendedName>
        <fullName evidence="2">Aminoglycoside phosphotransferase domain-containing protein</fullName>
    </recommendedName>
</protein>
<feature type="region of interest" description="Disordered" evidence="1">
    <location>
        <begin position="1"/>
        <end position="30"/>
    </location>
</feature>
<proteinExistence type="predicted"/>
<dbReference type="AlphaFoldDB" id="A0A2A2WTJ0"/>
<dbReference type="Pfam" id="PF01636">
    <property type="entry name" value="APH"/>
    <property type="match status" value="1"/>
</dbReference>
<keyword evidence="4" id="KW-1185">Reference proteome</keyword>
<organism evidence="3 4">
    <name type="scientific">Dietzia natronolimnaea</name>
    <dbReference type="NCBI Taxonomy" id="161920"/>
    <lineage>
        <taxon>Bacteria</taxon>
        <taxon>Bacillati</taxon>
        <taxon>Actinomycetota</taxon>
        <taxon>Actinomycetes</taxon>
        <taxon>Mycobacteriales</taxon>
        <taxon>Dietziaceae</taxon>
        <taxon>Dietzia</taxon>
    </lineage>
</organism>
<dbReference type="InterPro" id="IPR011009">
    <property type="entry name" value="Kinase-like_dom_sf"/>
</dbReference>
<dbReference type="OrthoDB" id="115252at2"/>
<feature type="domain" description="Aminoglycoside phosphotransferase" evidence="2">
    <location>
        <begin position="28"/>
        <end position="255"/>
    </location>
</feature>
<dbReference type="Gene3D" id="3.90.1200.10">
    <property type="match status" value="1"/>
</dbReference>
<gene>
    <name evidence="3" type="ORF">CEY15_01625</name>
</gene>
<dbReference type="RefSeq" id="WP_095717003.1">
    <property type="nucleotide sequence ID" value="NZ_NTGA01000004.1"/>
</dbReference>
<evidence type="ECO:0000313" key="4">
    <source>
        <dbReference type="Proteomes" id="UP000218810"/>
    </source>
</evidence>
<accession>A0A2A2WTJ0</accession>
<evidence type="ECO:0000313" key="3">
    <source>
        <dbReference type="EMBL" id="PAY24530.1"/>
    </source>
</evidence>
<evidence type="ECO:0000256" key="1">
    <source>
        <dbReference type="SAM" id="MobiDB-lite"/>
    </source>
</evidence>
<evidence type="ECO:0000259" key="2">
    <source>
        <dbReference type="Pfam" id="PF01636"/>
    </source>
</evidence>
<dbReference type="EMBL" id="NTGA01000004">
    <property type="protein sequence ID" value="PAY24530.1"/>
    <property type="molecule type" value="Genomic_DNA"/>
</dbReference>
<comment type="caution">
    <text evidence="3">The sequence shown here is derived from an EMBL/GenBank/DDBJ whole genome shotgun (WGS) entry which is preliminary data.</text>
</comment>
<dbReference type="SUPFAM" id="SSF56112">
    <property type="entry name" value="Protein kinase-like (PK-like)"/>
    <property type="match status" value="1"/>
</dbReference>
<reference evidence="4" key="1">
    <citation type="submission" date="2017-09" db="EMBL/GenBank/DDBJ databases">
        <authorList>
            <person name="Zhang Y."/>
            <person name="Huang X."/>
            <person name="Liu J."/>
            <person name="Lu L."/>
            <person name="Peng K."/>
        </authorList>
    </citation>
    <scope>NUCLEOTIDE SEQUENCE [LARGE SCALE GENOMIC DNA]</scope>
    <source>
        <strain evidence="4">S-XJ-1</strain>
    </source>
</reference>
<dbReference type="InterPro" id="IPR002575">
    <property type="entry name" value="Aminoglycoside_PTrfase"/>
</dbReference>
<name>A0A2A2WTJ0_9ACTN</name>
<dbReference type="Proteomes" id="UP000218810">
    <property type="component" value="Unassembled WGS sequence"/>
</dbReference>